<name>A0A379TDE7_SALER</name>
<dbReference type="AlphaFoldDB" id="A0A379TDE7"/>
<proteinExistence type="predicted"/>
<dbReference type="GO" id="GO:0016887">
    <property type="term" value="F:ATP hydrolysis activity"/>
    <property type="evidence" value="ECO:0007669"/>
    <property type="project" value="InterPro"/>
</dbReference>
<protein>
    <submittedName>
        <fullName evidence="5">Putative ABC transporter ATP-binding protein MA_1747</fullName>
        <ecNumber evidence="5">3.6.3.-</ecNumber>
    </submittedName>
</protein>
<evidence type="ECO:0000256" key="2">
    <source>
        <dbReference type="ARBA" id="ARBA00022741"/>
    </source>
</evidence>
<evidence type="ECO:0000313" key="6">
    <source>
        <dbReference type="Proteomes" id="UP000254741"/>
    </source>
</evidence>
<gene>
    <name evidence="5" type="primary">ybhF_1</name>
    <name evidence="5" type="ORF">NCTC8297_03936</name>
</gene>
<dbReference type="Proteomes" id="UP000254741">
    <property type="component" value="Unassembled WGS sequence"/>
</dbReference>
<dbReference type="Gene3D" id="3.40.50.300">
    <property type="entry name" value="P-loop containing nucleotide triphosphate hydrolases"/>
    <property type="match status" value="1"/>
</dbReference>
<dbReference type="Pfam" id="PF00005">
    <property type="entry name" value="ABC_tran"/>
    <property type="match status" value="1"/>
</dbReference>
<dbReference type="SUPFAM" id="SSF52540">
    <property type="entry name" value="P-loop containing nucleoside triphosphate hydrolases"/>
    <property type="match status" value="1"/>
</dbReference>
<evidence type="ECO:0000313" key="5">
    <source>
        <dbReference type="EMBL" id="SUG48632.1"/>
    </source>
</evidence>
<keyword evidence="5" id="KW-0378">Hydrolase</keyword>
<dbReference type="InterPro" id="IPR003439">
    <property type="entry name" value="ABC_transporter-like_ATP-bd"/>
</dbReference>
<feature type="domain" description="ABC transporter" evidence="4">
    <location>
        <begin position="25"/>
        <end position="68"/>
    </location>
</feature>
<sequence>MSEAVITLHGLTKRFAGMDKPAVAPLDCTIHSGYVTGLVGPDGAGKTTLMRMLAGLLKADGGGASVLGFRPDTKRQRATCGSGLYAAEIRSV</sequence>
<organism evidence="5 6">
    <name type="scientific">Salmonella enterica subsp. arizonae</name>
    <dbReference type="NCBI Taxonomy" id="59203"/>
    <lineage>
        <taxon>Bacteria</taxon>
        <taxon>Pseudomonadati</taxon>
        <taxon>Pseudomonadota</taxon>
        <taxon>Gammaproteobacteria</taxon>
        <taxon>Enterobacterales</taxon>
        <taxon>Enterobacteriaceae</taxon>
        <taxon>Salmonella</taxon>
    </lineage>
</organism>
<dbReference type="InterPro" id="IPR027417">
    <property type="entry name" value="P-loop_NTPase"/>
</dbReference>
<keyword evidence="2" id="KW-0547">Nucleotide-binding</keyword>
<dbReference type="GO" id="GO:0005524">
    <property type="term" value="F:ATP binding"/>
    <property type="evidence" value="ECO:0007669"/>
    <property type="project" value="UniProtKB-KW"/>
</dbReference>
<keyword evidence="3 5" id="KW-0067">ATP-binding</keyword>
<dbReference type="InterPro" id="IPR050763">
    <property type="entry name" value="ABC_transporter_ATP-binding"/>
</dbReference>
<dbReference type="PANTHER" id="PTHR42711:SF16">
    <property type="entry name" value="ABC TRANSPORTER ATP-BINDING PROTEIN"/>
    <property type="match status" value="1"/>
</dbReference>
<reference evidence="5 6" key="1">
    <citation type="submission" date="2018-06" db="EMBL/GenBank/DDBJ databases">
        <authorList>
            <consortium name="Pathogen Informatics"/>
            <person name="Doyle S."/>
        </authorList>
    </citation>
    <scope>NUCLEOTIDE SEQUENCE [LARGE SCALE GENOMIC DNA]</scope>
    <source>
        <strain evidence="5 6">NCTC8297</strain>
    </source>
</reference>
<accession>A0A379TDE7</accession>
<dbReference type="PANTHER" id="PTHR42711">
    <property type="entry name" value="ABC TRANSPORTER ATP-BINDING PROTEIN"/>
    <property type="match status" value="1"/>
</dbReference>
<evidence type="ECO:0000256" key="1">
    <source>
        <dbReference type="ARBA" id="ARBA00022448"/>
    </source>
</evidence>
<dbReference type="EMBL" id="UGXG01000002">
    <property type="protein sequence ID" value="SUG48632.1"/>
    <property type="molecule type" value="Genomic_DNA"/>
</dbReference>
<evidence type="ECO:0000259" key="4">
    <source>
        <dbReference type="Pfam" id="PF00005"/>
    </source>
</evidence>
<evidence type="ECO:0000256" key="3">
    <source>
        <dbReference type="ARBA" id="ARBA00022840"/>
    </source>
</evidence>
<keyword evidence="1" id="KW-0813">Transport</keyword>
<dbReference type="EC" id="3.6.3.-" evidence="5"/>